<dbReference type="Pfam" id="PF00672">
    <property type="entry name" value="HAMP"/>
    <property type="match status" value="1"/>
</dbReference>
<dbReference type="SMART" id="SM00283">
    <property type="entry name" value="MA"/>
    <property type="match status" value="1"/>
</dbReference>
<evidence type="ECO:0000256" key="4">
    <source>
        <dbReference type="SAM" id="Coils"/>
    </source>
</evidence>
<name>A0ABQ0C888_9PROT</name>
<sequence length="503" mass="54607">MNRIRIGTKLALAFVFILLVVFVGFVGTYWSLNSVEVAARQVEEESLPFALLAHEMTAGVINVQQFFSDVAATHETDGIKEADEAAKVFKEGVGKFQRMFQNEQDHAALEKLRDLDRAFDLYFAKGGEMAHAYLNEGLEAGNAIMEVFDEASTNTQKKLAWLRDSQTTEAIENTKHIRDQVGWVQSILIGVGISIMLLTLAIGILLTRDLTQPIRTCERNIHQLSQGDLNVNCILNRHDEFGSMIQSVIGVATRLREVIAGVQDATGHVTSGSEQLTATAQALAEGSTQQAAAVEETSAAMEQMLANIQQNTQNAQETRTLSSRAARDAREGGVAVREAVVAMKEIAQRIAVIEEIARQTNLLALNAAIEAARAGEQGKGFAVVAAEVRKLAERSQGAAGEIMHLADNSARTAERAEAIIQRVVPDIERTAGRIEEIATATQEQNSGVDQIHKALQQLDQVIQRNAGSSEEMAATAGELSNQAHRLESLVGFFRVSSVPARLG</sequence>
<gene>
    <name evidence="8" type="ORF">SIID45300_01426</name>
</gene>
<comment type="similarity">
    <text evidence="2">Belongs to the methyl-accepting chemotaxis (MCP) protein family.</text>
</comment>
<dbReference type="PANTHER" id="PTHR43531">
    <property type="entry name" value="PROTEIN ICFG"/>
    <property type="match status" value="1"/>
</dbReference>
<feature type="transmembrane region" description="Helical" evidence="5">
    <location>
        <begin position="12"/>
        <end position="32"/>
    </location>
</feature>
<dbReference type="Pfam" id="PF00015">
    <property type="entry name" value="MCPsignal"/>
    <property type="match status" value="1"/>
</dbReference>
<dbReference type="SMART" id="SM00304">
    <property type="entry name" value="HAMP"/>
    <property type="match status" value="2"/>
</dbReference>
<proteinExistence type="inferred from homology"/>
<evidence type="ECO:0008006" key="10">
    <source>
        <dbReference type="Google" id="ProtNLM"/>
    </source>
</evidence>
<dbReference type="PROSITE" id="PS50111">
    <property type="entry name" value="CHEMOTAXIS_TRANSDUC_2"/>
    <property type="match status" value="1"/>
</dbReference>
<feature type="domain" description="HAMP" evidence="7">
    <location>
        <begin position="208"/>
        <end position="260"/>
    </location>
</feature>
<dbReference type="InterPro" id="IPR004090">
    <property type="entry name" value="Chemotax_Me-accpt_rcpt"/>
</dbReference>
<feature type="transmembrane region" description="Helical" evidence="5">
    <location>
        <begin position="183"/>
        <end position="206"/>
    </location>
</feature>
<organism evidence="8 9">
    <name type="scientific">Candidatus Magnetaquiglobus chichijimensis</name>
    <dbReference type="NCBI Taxonomy" id="3141448"/>
    <lineage>
        <taxon>Bacteria</taxon>
        <taxon>Pseudomonadati</taxon>
        <taxon>Pseudomonadota</taxon>
        <taxon>Magnetococcia</taxon>
        <taxon>Magnetococcales</taxon>
        <taxon>Candidatus Magnetaquicoccaceae</taxon>
        <taxon>Candidatus Magnetaquiglobus</taxon>
    </lineage>
</organism>
<evidence type="ECO:0000259" key="7">
    <source>
        <dbReference type="PROSITE" id="PS50885"/>
    </source>
</evidence>
<dbReference type="Proteomes" id="UP001628193">
    <property type="component" value="Unassembled WGS sequence"/>
</dbReference>
<dbReference type="EMBL" id="BAAFGK010000004">
    <property type="protein sequence ID" value="GAB0057105.1"/>
    <property type="molecule type" value="Genomic_DNA"/>
</dbReference>
<keyword evidence="5" id="KW-1133">Transmembrane helix</keyword>
<dbReference type="Gene3D" id="1.10.287.950">
    <property type="entry name" value="Methyl-accepting chemotaxis protein"/>
    <property type="match status" value="1"/>
</dbReference>
<keyword evidence="5" id="KW-0812">Transmembrane</keyword>
<evidence type="ECO:0000313" key="8">
    <source>
        <dbReference type="EMBL" id="GAB0057105.1"/>
    </source>
</evidence>
<evidence type="ECO:0000256" key="2">
    <source>
        <dbReference type="ARBA" id="ARBA00029447"/>
    </source>
</evidence>
<keyword evidence="4" id="KW-0175">Coiled coil</keyword>
<accession>A0ABQ0C888</accession>
<evidence type="ECO:0000313" key="9">
    <source>
        <dbReference type="Proteomes" id="UP001628193"/>
    </source>
</evidence>
<feature type="domain" description="Methyl-accepting transducer" evidence="6">
    <location>
        <begin position="265"/>
        <end position="480"/>
    </location>
</feature>
<feature type="coiled-coil region" evidence="4">
    <location>
        <begin position="291"/>
        <end position="318"/>
    </location>
</feature>
<comment type="caution">
    <text evidence="8">The sequence shown here is derived from an EMBL/GenBank/DDBJ whole genome shotgun (WGS) entry which is preliminary data.</text>
</comment>
<keyword evidence="9" id="KW-1185">Reference proteome</keyword>
<dbReference type="InterPro" id="IPR051310">
    <property type="entry name" value="MCP_chemotaxis"/>
</dbReference>
<evidence type="ECO:0000256" key="3">
    <source>
        <dbReference type="PROSITE-ProRule" id="PRU00284"/>
    </source>
</evidence>
<reference evidence="8 9" key="2">
    <citation type="submission" date="2024-09" db="EMBL/GenBank/DDBJ databases">
        <title>Draft genome sequence of Candidatus Magnetaquicoccaceae bacterium FCR-1.</title>
        <authorList>
            <person name="Shimoshige H."/>
            <person name="Shimamura S."/>
            <person name="Taoka A."/>
            <person name="Kobayashi H."/>
            <person name="Maekawa T."/>
        </authorList>
    </citation>
    <scope>NUCLEOTIDE SEQUENCE [LARGE SCALE GENOMIC DNA]</scope>
    <source>
        <strain evidence="8 9">FCR-1</strain>
    </source>
</reference>
<keyword evidence="1" id="KW-0145">Chemotaxis</keyword>
<reference evidence="8 9" key="1">
    <citation type="submission" date="2024-05" db="EMBL/GenBank/DDBJ databases">
        <authorList>
            <consortium name="Candidatus Magnetaquicoccaceae bacterium FCR-1 genome sequencing consortium"/>
            <person name="Shimoshige H."/>
            <person name="Shimamura S."/>
            <person name="Taoka A."/>
            <person name="Kobayashi H."/>
            <person name="Maekawa T."/>
        </authorList>
    </citation>
    <scope>NUCLEOTIDE SEQUENCE [LARGE SCALE GENOMIC DNA]</scope>
    <source>
        <strain evidence="8 9">FCR-1</strain>
    </source>
</reference>
<evidence type="ECO:0000256" key="1">
    <source>
        <dbReference type="ARBA" id="ARBA00022500"/>
    </source>
</evidence>
<keyword evidence="5" id="KW-0472">Membrane</keyword>
<protein>
    <recommendedName>
        <fullName evidence="10">Methyl-accepting chemotaxis protein</fullName>
    </recommendedName>
</protein>
<dbReference type="InterPro" id="IPR003660">
    <property type="entry name" value="HAMP_dom"/>
</dbReference>
<dbReference type="PROSITE" id="PS50885">
    <property type="entry name" value="HAMP"/>
    <property type="match status" value="1"/>
</dbReference>
<dbReference type="PRINTS" id="PR00260">
    <property type="entry name" value="CHEMTRNSDUCR"/>
</dbReference>
<dbReference type="RefSeq" id="WP_420904812.1">
    <property type="nucleotide sequence ID" value="NZ_BAAFGK010000004.1"/>
</dbReference>
<evidence type="ECO:0000256" key="5">
    <source>
        <dbReference type="SAM" id="Phobius"/>
    </source>
</evidence>
<evidence type="ECO:0000259" key="6">
    <source>
        <dbReference type="PROSITE" id="PS50111"/>
    </source>
</evidence>
<dbReference type="PANTHER" id="PTHR43531:SF11">
    <property type="entry name" value="METHYL-ACCEPTING CHEMOTAXIS PROTEIN 3"/>
    <property type="match status" value="1"/>
</dbReference>
<dbReference type="SUPFAM" id="SSF58104">
    <property type="entry name" value="Methyl-accepting chemotaxis protein (MCP) signaling domain"/>
    <property type="match status" value="1"/>
</dbReference>
<dbReference type="InterPro" id="IPR004089">
    <property type="entry name" value="MCPsignal_dom"/>
</dbReference>
<keyword evidence="3" id="KW-0807">Transducer</keyword>